<keyword evidence="2" id="KW-1185">Reference proteome</keyword>
<name>A0ACC2D0H9_DIPCM</name>
<organism evidence="1 2">
    <name type="scientific">Diphasiastrum complanatum</name>
    <name type="common">Issler's clubmoss</name>
    <name type="synonym">Lycopodium complanatum</name>
    <dbReference type="NCBI Taxonomy" id="34168"/>
    <lineage>
        <taxon>Eukaryota</taxon>
        <taxon>Viridiplantae</taxon>
        <taxon>Streptophyta</taxon>
        <taxon>Embryophyta</taxon>
        <taxon>Tracheophyta</taxon>
        <taxon>Lycopodiopsida</taxon>
        <taxon>Lycopodiales</taxon>
        <taxon>Lycopodiaceae</taxon>
        <taxon>Lycopodioideae</taxon>
        <taxon>Diphasiastrum</taxon>
    </lineage>
</organism>
<comment type="caution">
    <text evidence="1">The sequence shown here is derived from an EMBL/GenBank/DDBJ whole genome shotgun (WGS) entry which is preliminary data.</text>
</comment>
<reference evidence="2" key="1">
    <citation type="journal article" date="2024" name="Proc. Natl. Acad. Sci. U.S.A.">
        <title>Extraordinary preservation of gene collinearity over three hundred million years revealed in homosporous lycophytes.</title>
        <authorList>
            <person name="Li C."/>
            <person name="Wickell D."/>
            <person name="Kuo L.Y."/>
            <person name="Chen X."/>
            <person name="Nie B."/>
            <person name="Liao X."/>
            <person name="Peng D."/>
            <person name="Ji J."/>
            <person name="Jenkins J."/>
            <person name="Williams M."/>
            <person name="Shu S."/>
            <person name="Plott C."/>
            <person name="Barry K."/>
            <person name="Rajasekar S."/>
            <person name="Grimwood J."/>
            <person name="Han X."/>
            <person name="Sun S."/>
            <person name="Hou Z."/>
            <person name="He W."/>
            <person name="Dai G."/>
            <person name="Sun C."/>
            <person name="Schmutz J."/>
            <person name="Leebens-Mack J.H."/>
            <person name="Li F.W."/>
            <person name="Wang L."/>
        </authorList>
    </citation>
    <scope>NUCLEOTIDE SEQUENCE [LARGE SCALE GENOMIC DNA]</scope>
    <source>
        <strain evidence="2">cv. PW_Plant_1</strain>
    </source>
</reference>
<proteinExistence type="predicted"/>
<gene>
    <name evidence="1" type="ORF">O6H91_08G099300</name>
</gene>
<dbReference type="Proteomes" id="UP001162992">
    <property type="component" value="Chromosome 8"/>
</dbReference>
<accession>A0ACC2D0H9</accession>
<evidence type="ECO:0000313" key="1">
    <source>
        <dbReference type="EMBL" id="KAJ7547698.1"/>
    </source>
</evidence>
<sequence>MRFEPPLGNQEALAPFQQDLIYRLEHQYVQHGIASRTTKGGASQNIALVSTQTSDQLCSQHGNENFLAFPDYEAVTELRHPCLVSTKRKKDDSNNVSNVEGSPTAAVLTFQNTISDIQTAGFLAQYHRSNYITQKVH</sequence>
<protein>
    <submittedName>
        <fullName evidence="1">Uncharacterized protein</fullName>
    </submittedName>
</protein>
<evidence type="ECO:0000313" key="2">
    <source>
        <dbReference type="Proteomes" id="UP001162992"/>
    </source>
</evidence>
<dbReference type="EMBL" id="CM055099">
    <property type="protein sequence ID" value="KAJ7547698.1"/>
    <property type="molecule type" value="Genomic_DNA"/>
</dbReference>